<evidence type="ECO:0000313" key="3">
    <source>
        <dbReference type="Proteomes" id="UP001597394"/>
    </source>
</evidence>
<name>A0ABW5KB86_9FLAO</name>
<keyword evidence="3" id="KW-1185">Reference proteome</keyword>
<dbReference type="RefSeq" id="WP_255929023.1">
    <property type="nucleotide sequence ID" value="NZ_JANFQP010000002.1"/>
</dbReference>
<evidence type="ECO:0000313" key="2">
    <source>
        <dbReference type="EMBL" id="MFD2545195.1"/>
    </source>
</evidence>
<dbReference type="Proteomes" id="UP001597394">
    <property type="component" value="Unassembled WGS sequence"/>
</dbReference>
<sequence length="145" mass="16496">MFFLTTEIFEYSTAELELINNKLPDFEQECQKLIGKLQSYAKAKAEMQNALPSTPEGLLPYSKLRINCNVNQIVDVFFQLNREMFEDGKPFIDGSVQDIVAVIVNSFEDRAGLSLSPATVETILRPSKNDKRPNSHKRIDLDKLL</sequence>
<accession>A0ABW5KB86</accession>
<protein>
    <submittedName>
        <fullName evidence="2">Uncharacterized protein</fullName>
    </submittedName>
</protein>
<proteinExistence type="predicted"/>
<feature type="region of interest" description="Disordered" evidence="1">
    <location>
        <begin position="126"/>
        <end position="145"/>
    </location>
</feature>
<evidence type="ECO:0000256" key="1">
    <source>
        <dbReference type="SAM" id="MobiDB-lite"/>
    </source>
</evidence>
<gene>
    <name evidence="2" type="ORF">ACFSO8_06950</name>
</gene>
<comment type="caution">
    <text evidence="2">The sequence shown here is derived from an EMBL/GenBank/DDBJ whole genome shotgun (WGS) entry which is preliminary data.</text>
</comment>
<organism evidence="2 3">
    <name type="scientific">Kaistella montana</name>
    <dbReference type="NCBI Taxonomy" id="1849733"/>
    <lineage>
        <taxon>Bacteria</taxon>
        <taxon>Pseudomonadati</taxon>
        <taxon>Bacteroidota</taxon>
        <taxon>Flavobacteriia</taxon>
        <taxon>Flavobacteriales</taxon>
        <taxon>Weeksellaceae</taxon>
        <taxon>Chryseobacterium group</taxon>
        <taxon>Kaistella</taxon>
    </lineage>
</organism>
<feature type="compositionally biased region" description="Basic and acidic residues" evidence="1">
    <location>
        <begin position="127"/>
        <end position="145"/>
    </location>
</feature>
<reference evidence="3" key="1">
    <citation type="journal article" date="2019" name="Int. J. Syst. Evol. Microbiol.">
        <title>The Global Catalogue of Microorganisms (GCM) 10K type strain sequencing project: providing services to taxonomists for standard genome sequencing and annotation.</title>
        <authorList>
            <consortium name="The Broad Institute Genomics Platform"/>
            <consortium name="The Broad Institute Genome Sequencing Center for Infectious Disease"/>
            <person name="Wu L."/>
            <person name="Ma J."/>
        </authorList>
    </citation>
    <scope>NUCLEOTIDE SEQUENCE [LARGE SCALE GENOMIC DNA]</scope>
    <source>
        <strain evidence="3">KCTC 52204</strain>
    </source>
</reference>
<dbReference type="EMBL" id="JBHULG010000002">
    <property type="protein sequence ID" value="MFD2545195.1"/>
    <property type="molecule type" value="Genomic_DNA"/>
</dbReference>